<name>A0A0A9AK99_ARUDO</name>
<proteinExistence type="predicted"/>
<dbReference type="EMBL" id="GBRH01246324">
    <property type="protein sequence ID" value="JAD51571.1"/>
    <property type="molecule type" value="Transcribed_RNA"/>
</dbReference>
<sequence>MMRCLEHLILALCYYLLLRSCWKRKICHAHDVM</sequence>
<accession>A0A0A9AK99</accession>
<protein>
    <submittedName>
        <fullName evidence="1">Uncharacterized protein</fullName>
    </submittedName>
</protein>
<reference evidence="1" key="2">
    <citation type="journal article" date="2015" name="Data Brief">
        <title>Shoot transcriptome of the giant reed, Arundo donax.</title>
        <authorList>
            <person name="Barrero R.A."/>
            <person name="Guerrero F.D."/>
            <person name="Moolhuijzen P."/>
            <person name="Goolsby J.A."/>
            <person name="Tidwell J."/>
            <person name="Bellgard S.E."/>
            <person name="Bellgard M.I."/>
        </authorList>
    </citation>
    <scope>NUCLEOTIDE SEQUENCE</scope>
    <source>
        <tissue evidence="1">Shoot tissue taken approximately 20 cm above the soil surface</tissue>
    </source>
</reference>
<evidence type="ECO:0000313" key="1">
    <source>
        <dbReference type="EMBL" id="JAD51571.1"/>
    </source>
</evidence>
<organism evidence="1">
    <name type="scientific">Arundo donax</name>
    <name type="common">Giant reed</name>
    <name type="synonym">Donax arundinaceus</name>
    <dbReference type="NCBI Taxonomy" id="35708"/>
    <lineage>
        <taxon>Eukaryota</taxon>
        <taxon>Viridiplantae</taxon>
        <taxon>Streptophyta</taxon>
        <taxon>Embryophyta</taxon>
        <taxon>Tracheophyta</taxon>
        <taxon>Spermatophyta</taxon>
        <taxon>Magnoliopsida</taxon>
        <taxon>Liliopsida</taxon>
        <taxon>Poales</taxon>
        <taxon>Poaceae</taxon>
        <taxon>PACMAD clade</taxon>
        <taxon>Arundinoideae</taxon>
        <taxon>Arundineae</taxon>
        <taxon>Arundo</taxon>
    </lineage>
</organism>
<dbReference type="AlphaFoldDB" id="A0A0A9AK99"/>
<reference evidence="1" key="1">
    <citation type="submission" date="2014-09" db="EMBL/GenBank/DDBJ databases">
        <authorList>
            <person name="Magalhaes I.L.F."/>
            <person name="Oliveira U."/>
            <person name="Santos F.R."/>
            <person name="Vidigal T.H.D.A."/>
            <person name="Brescovit A.D."/>
            <person name="Santos A.J."/>
        </authorList>
    </citation>
    <scope>NUCLEOTIDE SEQUENCE</scope>
    <source>
        <tissue evidence="1">Shoot tissue taken approximately 20 cm above the soil surface</tissue>
    </source>
</reference>